<dbReference type="InterPro" id="IPR001139">
    <property type="entry name" value="Glyco_hydro_30"/>
</dbReference>
<dbReference type="PANTHER" id="PTHR11069:SF23">
    <property type="entry name" value="LYSOSOMAL ACID GLUCOSYLCERAMIDASE"/>
    <property type="match status" value="1"/>
</dbReference>
<dbReference type="Gene3D" id="3.20.20.80">
    <property type="entry name" value="Glycosidases"/>
    <property type="match status" value="1"/>
</dbReference>
<dbReference type="WBParaSite" id="ACRNAN_scaffold23989.g7939.t1">
    <property type="protein sequence ID" value="ACRNAN_scaffold23989.g7939.t1"/>
    <property type="gene ID" value="ACRNAN_scaffold23989.g7939"/>
</dbReference>
<dbReference type="AlphaFoldDB" id="A0A914DEK2"/>
<evidence type="ECO:0000313" key="9">
    <source>
        <dbReference type="WBParaSite" id="ACRNAN_scaffold23989.g7939.t1"/>
    </source>
</evidence>
<dbReference type="GO" id="GO:0006680">
    <property type="term" value="P:glucosylceramide catabolic process"/>
    <property type="evidence" value="ECO:0007669"/>
    <property type="project" value="TreeGrafter"/>
</dbReference>
<evidence type="ECO:0000256" key="3">
    <source>
        <dbReference type="ARBA" id="ARBA00012658"/>
    </source>
</evidence>
<name>A0A914DEK2_9BILA</name>
<dbReference type="GO" id="GO:0004348">
    <property type="term" value="F:glucosylceramidase activity"/>
    <property type="evidence" value="ECO:0007669"/>
    <property type="project" value="UniProtKB-EC"/>
</dbReference>
<comment type="similarity">
    <text evidence="2 6">Belongs to the glycosyl hydrolase 30 family.</text>
</comment>
<proteinExistence type="inferred from homology"/>
<feature type="domain" description="Glycosyl hydrolase family 30 TIM-barrel" evidence="7">
    <location>
        <begin position="21"/>
        <end position="142"/>
    </location>
</feature>
<dbReference type="GO" id="GO:0016020">
    <property type="term" value="C:membrane"/>
    <property type="evidence" value="ECO:0007669"/>
    <property type="project" value="GOC"/>
</dbReference>
<reference evidence="9" key="1">
    <citation type="submission" date="2022-11" db="UniProtKB">
        <authorList>
            <consortium name="WormBaseParasite"/>
        </authorList>
    </citation>
    <scope>IDENTIFICATION</scope>
</reference>
<organism evidence="8 9">
    <name type="scientific">Acrobeloides nanus</name>
    <dbReference type="NCBI Taxonomy" id="290746"/>
    <lineage>
        <taxon>Eukaryota</taxon>
        <taxon>Metazoa</taxon>
        <taxon>Ecdysozoa</taxon>
        <taxon>Nematoda</taxon>
        <taxon>Chromadorea</taxon>
        <taxon>Rhabditida</taxon>
        <taxon>Tylenchina</taxon>
        <taxon>Cephalobomorpha</taxon>
        <taxon>Cephaloboidea</taxon>
        <taxon>Cephalobidae</taxon>
        <taxon>Acrobeloides</taxon>
    </lineage>
</organism>
<dbReference type="Proteomes" id="UP000887540">
    <property type="component" value="Unplaced"/>
</dbReference>
<dbReference type="EC" id="3.2.1.45" evidence="3 6"/>
<evidence type="ECO:0000256" key="2">
    <source>
        <dbReference type="ARBA" id="ARBA00005382"/>
    </source>
</evidence>
<dbReference type="Pfam" id="PF02055">
    <property type="entry name" value="Glyco_hydro_30"/>
    <property type="match status" value="1"/>
</dbReference>
<evidence type="ECO:0000256" key="1">
    <source>
        <dbReference type="ARBA" id="ARBA00001013"/>
    </source>
</evidence>
<keyword evidence="8" id="KW-1185">Reference proteome</keyword>
<protein>
    <recommendedName>
        <fullName evidence="3 6">Glucosylceramidase</fullName>
        <ecNumber evidence="3 6">3.2.1.45</ecNumber>
    </recommendedName>
</protein>
<keyword evidence="6" id="KW-0746">Sphingolipid metabolism</keyword>
<keyword evidence="4" id="KW-0732">Signal</keyword>
<dbReference type="InterPro" id="IPR017853">
    <property type="entry name" value="GH"/>
</dbReference>
<evidence type="ECO:0000256" key="5">
    <source>
        <dbReference type="ARBA" id="ARBA00022801"/>
    </source>
</evidence>
<evidence type="ECO:0000313" key="8">
    <source>
        <dbReference type="Proteomes" id="UP000887540"/>
    </source>
</evidence>
<evidence type="ECO:0000256" key="6">
    <source>
        <dbReference type="RuleBase" id="RU361188"/>
    </source>
</evidence>
<accession>A0A914DEK2</accession>
<sequence>MIGSTSGTFGSAFAFDSDGLDPDAAKYVDGVAVHWYADGNGSGNESPATLDTTHQNHPNTFLMYTEACTGCCGMQPAGPSYGDWSRGDRYAHDIIEDLNHWVVGWTDWNLCLDIQGGPNWVNNYVDAAIIVNATVDEFYKNP</sequence>
<comment type="catalytic activity">
    <reaction evidence="1">
        <text>a beta-D-glucosyl-(1&lt;-&gt;1')-N-acylsphing-4-enine + H2O = an N-acylsphing-4-enine + D-glucose</text>
        <dbReference type="Rhea" id="RHEA:13269"/>
        <dbReference type="ChEBI" id="CHEBI:4167"/>
        <dbReference type="ChEBI" id="CHEBI:15377"/>
        <dbReference type="ChEBI" id="CHEBI:22801"/>
        <dbReference type="ChEBI" id="CHEBI:52639"/>
        <dbReference type="EC" id="3.2.1.45"/>
    </reaction>
    <physiologicalReaction direction="left-to-right" evidence="1">
        <dbReference type="Rhea" id="RHEA:13270"/>
    </physiologicalReaction>
</comment>
<keyword evidence="6" id="KW-0326">Glycosidase</keyword>
<evidence type="ECO:0000259" key="7">
    <source>
        <dbReference type="Pfam" id="PF02055"/>
    </source>
</evidence>
<dbReference type="SUPFAM" id="SSF51445">
    <property type="entry name" value="(Trans)glycosidases"/>
    <property type="match status" value="1"/>
</dbReference>
<keyword evidence="6" id="KW-0443">Lipid metabolism</keyword>
<dbReference type="InterPro" id="IPR033453">
    <property type="entry name" value="Glyco_hydro_30_TIM-barrel"/>
</dbReference>
<dbReference type="PANTHER" id="PTHR11069">
    <property type="entry name" value="GLUCOSYLCERAMIDASE"/>
    <property type="match status" value="1"/>
</dbReference>
<evidence type="ECO:0000256" key="4">
    <source>
        <dbReference type="ARBA" id="ARBA00022729"/>
    </source>
</evidence>
<keyword evidence="5 6" id="KW-0378">Hydrolase</keyword>